<evidence type="ECO:0000256" key="8">
    <source>
        <dbReference type="ARBA" id="ARBA00022614"/>
    </source>
</evidence>
<evidence type="ECO:0000256" key="14">
    <source>
        <dbReference type="ARBA" id="ARBA00022777"/>
    </source>
</evidence>
<dbReference type="PROSITE" id="PS00107">
    <property type="entry name" value="PROTEIN_KINASE_ATP"/>
    <property type="match status" value="1"/>
</dbReference>
<feature type="binding site" evidence="22">
    <location>
        <position position="722"/>
    </location>
    <ligand>
        <name>ATP</name>
        <dbReference type="ChEBI" id="CHEBI:30616"/>
    </ligand>
</feature>
<dbReference type="InterPro" id="IPR051809">
    <property type="entry name" value="Plant_receptor-like_S/T_kinase"/>
</dbReference>
<comment type="catalytic activity">
    <reaction evidence="20">
        <text>L-threonyl-[protein] + ATP = O-phospho-L-threonyl-[protein] + ADP + H(+)</text>
        <dbReference type="Rhea" id="RHEA:46608"/>
        <dbReference type="Rhea" id="RHEA-COMP:11060"/>
        <dbReference type="Rhea" id="RHEA-COMP:11605"/>
        <dbReference type="ChEBI" id="CHEBI:15378"/>
        <dbReference type="ChEBI" id="CHEBI:30013"/>
        <dbReference type="ChEBI" id="CHEBI:30616"/>
        <dbReference type="ChEBI" id="CHEBI:61977"/>
        <dbReference type="ChEBI" id="CHEBI:456216"/>
        <dbReference type="EC" id="2.7.11.1"/>
    </reaction>
</comment>
<evidence type="ECO:0000256" key="9">
    <source>
        <dbReference type="ARBA" id="ARBA00022679"/>
    </source>
</evidence>
<dbReference type="Proteomes" id="UP000250321">
    <property type="component" value="Unassembled WGS sequence"/>
</dbReference>
<dbReference type="PANTHER" id="PTHR27008">
    <property type="entry name" value="OS04G0122200 PROTEIN"/>
    <property type="match status" value="1"/>
</dbReference>
<evidence type="ECO:0000256" key="4">
    <source>
        <dbReference type="ARBA" id="ARBA00012513"/>
    </source>
</evidence>
<keyword evidence="18" id="KW-0675">Receptor</keyword>
<evidence type="ECO:0000313" key="26">
    <source>
        <dbReference type="Proteomes" id="UP000250321"/>
    </source>
</evidence>
<dbReference type="InterPro" id="IPR032675">
    <property type="entry name" value="LRR_dom_sf"/>
</dbReference>
<dbReference type="InterPro" id="IPR011009">
    <property type="entry name" value="Kinase-like_dom_sf"/>
</dbReference>
<evidence type="ECO:0000259" key="24">
    <source>
        <dbReference type="PROSITE" id="PS50011"/>
    </source>
</evidence>
<evidence type="ECO:0000256" key="15">
    <source>
        <dbReference type="ARBA" id="ARBA00022840"/>
    </source>
</evidence>
<evidence type="ECO:0000256" key="16">
    <source>
        <dbReference type="ARBA" id="ARBA00022989"/>
    </source>
</evidence>
<dbReference type="SUPFAM" id="SSF52058">
    <property type="entry name" value="L domain-like"/>
    <property type="match status" value="2"/>
</dbReference>
<evidence type="ECO:0000256" key="11">
    <source>
        <dbReference type="ARBA" id="ARBA00022729"/>
    </source>
</evidence>
<organism evidence="25 26">
    <name type="scientific">Prunus yedoensis var. nudiflora</name>
    <dbReference type="NCBI Taxonomy" id="2094558"/>
    <lineage>
        <taxon>Eukaryota</taxon>
        <taxon>Viridiplantae</taxon>
        <taxon>Streptophyta</taxon>
        <taxon>Embryophyta</taxon>
        <taxon>Tracheophyta</taxon>
        <taxon>Spermatophyta</taxon>
        <taxon>Magnoliopsida</taxon>
        <taxon>eudicotyledons</taxon>
        <taxon>Gunneridae</taxon>
        <taxon>Pentapetalae</taxon>
        <taxon>rosids</taxon>
        <taxon>fabids</taxon>
        <taxon>Rosales</taxon>
        <taxon>Rosaceae</taxon>
        <taxon>Amygdaloideae</taxon>
        <taxon>Amygdaleae</taxon>
        <taxon>Prunus</taxon>
    </lineage>
</organism>
<evidence type="ECO:0000256" key="19">
    <source>
        <dbReference type="ARBA" id="ARBA00023180"/>
    </source>
</evidence>
<keyword evidence="8" id="KW-0433">Leucine-rich repeat</keyword>
<keyword evidence="19" id="KW-0325">Glycoprotein</keyword>
<gene>
    <name evidence="25" type="ORF">Pyn_35444</name>
</gene>
<dbReference type="CDD" id="cd14066">
    <property type="entry name" value="STKc_IRAK"/>
    <property type="match status" value="1"/>
</dbReference>
<keyword evidence="14" id="KW-0418">Kinase</keyword>
<proteinExistence type="inferred from homology"/>
<dbReference type="InterPro" id="IPR013210">
    <property type="entry name" value="LRR_N_plant-typ"/>
</dbReference>
<dbReference type="STRING" id="2094558.A0A314UUD3"/>
<dbReference type="FunFam" id="1.10.510.10:FF:000358">
    <property type="entry name" value="Putative leucine-rich repeat receptor-like serine/threonine-protein kinase"/>
    <property type="match status" value="1"/>
</dbReference>
<evidence type="ECO:0000256" key="3">
    <source>
        <dbReference type="ARBA" id="ARBA00008684"/>
    </source>
</evidence>
<evidence type="ECO:0000256" key="10">
    <source>
        <dbReference type="ARBA" id="ARBA00022692"/>
    </source>
</evidence>
<dbReference type="GO" id="GO:0005886">
    <property type="term" value="C:plasma membrane"/>
    <property type="evidence" value="ECO:0007669"/>
    <property type="project" value="UniProtKB-SubCell"/>
</dbReference>
<keyword evidence="9" id="KW-0808">Transferase</keyword>
<evidence type="ECO:0000256" key="17">
    <source>
        <dbReference type="ARBA" id="ARBA00023136"/>
    </source>
</evidence>
<comment type="similarity">
    <text evidence="3">Belongs to the protein kinase superfamily. Ser/Thr protein kinase family.</text>
</comment>
<dbReference type="PROSITE" id="PS50011">
    <property type="entry name" value="PROTEIN_KINASE_DOM"/>
    <property type="match status" value="1"/>
</dbReference>
<evidence type="ECO:0000256" key="20">
    <source>
        <dbReference type="ARBA" id="ARBA00047899"/>
    </source>
</evidence>
<dbReference type="SMART" id="SM00220">
    <property type="entry name" value="S_TKc"/>
    <property type="match status" value="1"/>
</dbReference>
<dbReference type="PROSITE" id="PS00108">
    <property type="entry name" value="PROTEIN_KINASE_ST"/>
    <property type="match status" value="1"/>
</dbReference>
<dbReference type="GO" id="GO:0004674">
    <property type="term" value="F:protein serine/threonine kinase activity"/>
    <property type="evidence" value="ECO:0007669"/>
    <property type="project" value="UniProtKB-KW"/>
</dbReference>
<evidence type="ECO:0000256" key="18">
    <source>
        <dbReference type="ARBA" id="ARBA00023170"/>
    </source>
</evidence>
<dbReference type="FunFam" id="3.30.200.20:FF:000432">
    <property type="entry name" value="LRR receptor-like serine/threonine-protein kinase EFR"/>
    <property type="match status" value="1"/>
</dbReference>
<keyword evidence="6" id="KW-0723">Serine/threonine-protein kinase</keyword>
<keyword evidence="7" id="KW-0597">Phosphoprotein</keyword>
<dbReference type="Pfam" id="PF00560">
    <property type="entry name" value="LRR_1"/>
    <property type="match status" value="6"/>
</dbReference>
<evidence type="ECO:0000256" key="22">
    <source>
        <dbReference type="PROSITE-ProRule" id="PRU10141"/>
    </source>
</evidence>
<dbReference type="InterPro" id="IPR008271">
    <property type="entry name" value="Ser/Thr_kinase_AS"/>
</dbReference>
<comment type="subcellular location">
    <subcellularLocation>
        <location evidence="1">Cell membrane</location>
        <topology evidence="1">Single-pass membrane protein</topology>
    </subcellularLocation>
    <subcellularLocation>
        <location evidence="2">Membrane</location>
        <topology evidence="2">Single-pass type I membrane protein</topology>
    </subcellularLocation>
</comment>
<dbReference type="PANTHER" id="PTHR27008:SF596">
    <property type="entry name" value="OS02G0215500 PROTEIN"/>
    <property type="match status" value="1"/>
</dbReference>
<comment type="caution">
    <text evidence="25">The sequence shown here is derived from an EMBL/GenBank/DDBJ whole genome shotgun (WGS) entry which is preliminary data.</text>
</comment>
<keyword evidence="13 22" id="KW-0547">Nucleotide-binding</keyword>
<dbReference type="AlphaFoldDB" id="A0A314UUD3"/>
<dbReference type="GO" id="GO:0005524">
    <property type="term" value="F:ATP binding"/>
    <property type="evidence" value="ECO:0007669"/>
    <property type="project" value="UniProtKB-UniRule"/>
</dbReference>
<dbReference type="Gene3D" id="3.30.200.20">
    <property type="entry name" value="Phosphorylase Kinase, domain 1"/>
    <property type="match status" value="1"/>
</dbReference>
<dbReference type="Pfam" id="PF08263">
    <property type="entry name" value="LRRNT_2"/>
    <property type="match status" value="1"/>
</dbReference>
<dbReference type="InterPro" id="IPR001611">
    <property type="entry name" value="Leu-rich_rpt"/>
</dbReference>
<feature type="domain" description="Protein kinase" evidence="24">
    <location>
        <begin position="690"/>
        <end position="993"/>
    </location>
</feature>
<evidence type="ECO:0000256" key="21">
    <source>
        <dbReference type="ARBA" id="ARBA00048679"/>
    </source>
</evidence>
<keyword evidence="11" id="KW-0732">Signal</keyword>
<evidence type="ECO:0000313" key="25">
    <source>
        <dbReference type="EMBL" id="PQM38329.1"/>
    </source>
</evidence>
<dbReference type="EMBL" id="PJQY01003319">
    <property type="protein sequence ID" value="PQM38329.1"/>
    <property type="molecule type" value="Genomic_DNA"/>
</dbReference>
<evidence type="ECO:0000256" key="7">
    <source>
        <dbReference type="ARBA" id="ARBA00022553"/>
    </source>
</evidence>
<dbReference type="SUPFAM" id="SSF56112">
    <property type="entry name" value="Protein kinase-like (PK-like)"/>
    <property type="match status" value="1"/>
</dbReference>
<keyword evidence="12" id="KW-0677">Repeat</keyword>
<evidence type="ECO:0000256" key="23">
    <source>
        <dbReference type="SAM" id="Phobius"/>
    </source>
</evidence>
<dbReference type="Gene3D" id="3.80.10.10">
    <property type="entry name" value="Ribonuclease Inhibitor"/>
    <property type="match status" value="3"/>
</dbReference>
<dbReference type="OrthoDB" id="676979at2759"/>
<keyword evidence="15 22" id="KW-0067">ATP-binding</keyword>
<sequence>MESHRLGLLEGNERDRVSLLAVKAQIKEDPHHVLSSWNDSIHFCMWHGVTCSKRHHQRVTVLNLRSQNLVGTISPHIGNLSFLRELRLQHNSFGQQIPAEIGRLHRLQVIILFNNSLSGPIPTNISNCFNLLAIQFGRNSLVGKIPSQLGALSKLQIFVLEVNHLTGEIPPSLGNLSSLERLGAVNNRLLGSIPSSLGRLKHLKILALDLNRLSGTIPPSIFNLSALITFAVSINQIQGSLPSDLGITLPNLQNFHCFTNRFTGPIPLSISNATNLARFIVAGNKLSGQVPSLRNLHKLQHFGIQQNYIGSGAYGDLSFISDLTNATKLGKLFLGPNNFGGTLPPSISNLTTELTMLAVRENQLHGNIPVGIGNLINLELLNLRNNHFTGSIPRDIGKLSSLGLLSLGHNELSGSIPPSLGNLTMITSLQLQANNLQGNIPSSLGQCLRLLRLNLSQNNLDGAIPRQVFSLPSLSISLDLSRNQLTGSLPEEIGKLRSLGVLDVSDNMLYGELPSSLGSCLGLEVLHFQGNFFNGTVPSSMASLRGIQDLDLSRNNFSGEIPGFLEGFDFLKNMNLSFNELWGAVPTEGVFKNASAISVVGNIGLCGGVASLRLPNCSSKESKGRRRLSPRLKLIISVVSAFLGIALVFVPLYLCLLRKKGKKTASSSANLANSMLQVSYATLLKATDGFSSDNLIGSGSFGSVYKGVLDNPDRSPQLVAIKVFNLSRQGASKSFLAECEALRNIRHRNLVKIITACSSVDFRGNDFKALVYEFMENGSLEEWLHPTSPKNLSLVQRLDIAMDVACALDYLHNHCETQIVHCDLKPSNVLLDKELTGHVSDFGLAKFLSKLTSNVSENHQTSSIGVRGSVGYAAPEYGMGSEVSTYGDAYSFGILLLEMFTGKRPTDDMFSGGLNLHNFVKMAFLDRRVTEIADSLLLQEGTSDSIVIPRKIEECLSSIFGIGIACSAESPADRKDMGDVASELHSVRDKLLV</sequence>
<evidence type="ECO:0000256" key="1">
    <source>
        <dbReference type="ARBA" id="ARBA00004162"/>
    </source>
</evidence>
<evidence type="ECO:0000256" key="13">
    <source>
        <dbReference type="ARBA" id="ARBA00022741"/>
    </source>
</evidence>
<dbReference type="Gene3D" id="1.10.510.10">
    <property type="entry name" value="Transferase(Phosphotransferase) domain 1"/>
    <property type="match status" value="1"/>
</dbReference>
<name>A0A314UUD3_PRUYE</name>
<protein>
    <recommendedName>
        <fullName evidence="4">non-specific serine/threonine protein kinase</fullName>
        <ecNumber evidence="4">2.7.11.1</ecNumber>
    </recommendedName>
</protein>
<comment type="catalytic activity">
    <reaction evidence="21">
        <text>L-seryl-[protein] + ATP = O-phospho-L-seryl-[protein] + ADP + H(+)</text>
        <dbReference type="Rhea" id="RHEA:17989"/>
        <dbReference type="Rhea" id="RHEA-COMP:9863"/>
        <dbReference type="Rhea" id="RHEA-COMP:11604"/>
        <dbReference type="ChEBI" id="CHEBI:15378"/>
        <dbReference type="ChEBI" id="CHEBI:29999"/>
        <dbReference type="ChEBI" id="CHEBI:30616"/>
        <dbReference type="ChEBI" id="CHEBI:83421"/>
        <dbReference type="ChEBI" id="CHEBI:456216"/>
        <dbReference type="EC" id="2.7.11.1"/>
    </reaction>
</comment>
<dbReference type="EC" id="2.7.11.1" evidence="4"/>
<reference evidence="25 26" key="1">
    <citation type="submission" date="2018-02" db="EMBL/GenBank/DDBJ databases">
        <title>Draft genome of wild Prunus yedoensis var. nudiflora.</title>
        <authorList>
            <person name="Baek S."/>
            <person name="Kim J.-H."/>
            <person name="Choi K."/>
            <person name="Kim G.-B."/>
            <person name="Cho A."/>
            <person name="Jang H."/>
            <person name="Shin C.-H."/>
            <person name="Yu H.-J."/>
            <person name="Mun J.-H."/>
        </authorList>
    </citation>
    <scope>NUCLEOTIDE SEQUENCE [LARGE SCALE GENOMIC DNA]</scope>
    <source>
        <strain evidence="26">cv. Jeju island</strain>
        <tissue evidence="25">Leaf</tissue>
    </source>
</reference>
<keyword evidence="5" id="KW-1003">Cell membrane</keyword>
<dbReference type="FunFam" id="3.80.10.10:FF:000299">
    <property type="entry name" value="Piriformospora indica-insensitive protein 2"/>
    <property type="match status" value="1"/>
</dbReference>
<accession>A0A314UUD3</accession>
<dbReference type="InterPro" id="IPR000719">
    <property type="entry name" value="Prot_kinase_dom"/>
</dbReference>
<dbReference type="SMART" id="SM00369">
    <property type="entry name" value="LRR_TYP"/>
    <property type="match status" value="7"/>
</dbReference>
<dbReference type="FunFam" id="3.80.10.10:FF:000565">
    <property type="entry name" value="Leucine-rich repeat receptor-like kinase protein FLORAL ORGAN NUMBER1"/>
    <property type="match status" value="1"/>
</dbReference>
<keyword evidence="17 23" id="KW-0472">Membrane</keyword>
<dbReference type="InterPro" id="IPR001245">
    <property type="entry name" value="Ser-Thr/Tyr_kinase_cat_dom"/>
</dbReference>
<dbReference type="InterPro" id="IPR017441">
    <property type="entry name" value="Protein_kinase_ATP_BS"/>
</dbReference>
<dbReference type="FunFam" id="3.80.10.10:FF:000288">
    <property type="entry name" value="LRR receptor-like serine/threonine-protein kinase EFR"/>
    <property type="match status" value="1"/>
</dbReference>
<evidence type="ECO:0000256" key="6">
    <source>
        <dbReference type="ARBA" id="ARBA00022527"/>
    </source>
</evidence>
<evidence type="ECO:0000256" key="12">
    <source>
        <dbReference type="ARBA" id="ARBA00022737"/>
    </source>
</evidence>
<keyword evidence="10 23" id="KW-0812">Transmembrane</keyword>
<feature type="transmembrane region" description="Helical" evidence="23">
    <location>
        <begin position="634"/>
        <end position="654"/>
    </location>
</feature>
<keyword evidence="26" id="KW-1185">Reference proteome</keyword>
<dbReference type="InterPro" id="IPR003591">
    <property type="entry name" value="Leu-rich_rpt_typical-subtyp"/>
</dbReference>
<evidence type="ECO:0000256" key="2">
    <source>
        <dbReference type="ARBA" id="ARBA00004479"/>
    </source>
</evidence>
<dbReference type="Pfam" id="PF07714">
    <property type="entry name" value="PK_Tyr_Ser-Thr"/>
    <property type="match status" value="1"/>
</dbReference>
<keyword evidence="16 23" id="KW-1133">Transmembrane helix</keyword>
<evidence type="ECO:0000256" key="5">
    <source>
        <dbReference type="ARBA" id="ARBA00022475"/>
    </source>
</evidence>